<keyword evidence="1" id="KW-0472">Membrane</keyword>
<accession>A0ABT8L3H6</accession>
<proteinExistence type="predicted"/>
<gene>
    <name evidence="3" type="ORF">QQ020_09520</name>
</gene>
<dbReference type="EMBL" id="JAUJEB010000001">
    <property type="protein sequence ID" value="MDN5212288.1"/>
    <property type="molecule type" value="Genomic_DNA"/>
</dbReference>
<reference evidence="3" key="1">
    <citation type="submission" date="2023-06" db="EMBL/GenBank/DDBJ databases">
        <title>Genomic of Agaribacillus aureum.</title>
        <authorList>
            <person name="Wang G."/>
        </authorList>
    </citation>
    <scope>NUCLEOTIDE SEQUENCE</scope>
    <source>
        <strain evidence="3">BMA12</strain>
    </source>
</reference>
<feature type="domain" description="DUF6249" evidence="2">
    <location>
        <begin position="15"/>
        <end position="113"/>
    </location>
</feature>
<dbReference type="Pfam" id="PF19762">
    <property type="entry name" value="DUF6249"/>
    <property type="match status" value="1"/>
</dbReference>
<dbReference type="InterPro" id="IPR046216">
    <property type="entry name" value="DUF6249"/>
</dbReference>
<comment type="caution">
    <text evidence="3">The sequence shown here is derived from an EMBL/GenBank/DDBJ whole genome shotgun (WGS) entry which is preliminary data.</text>
</comment>
<dbReference type="Proteomes" id="UP001172083">
    <property type="component" value="Unassembled WGS sequence"/>
</dbReference>
<evidence type="ECO:0000313" key="4">
    <source>
        <dbReference type="Proteomes" id="UP001172083"/>
    </source>
</evidence>
<evidence type="ECO:0000313" key="3">
    <source>
        <dbReference type="EMBL" id="MDN5212288.1"/>
    </source>
</evidence>
<evidence type="ECO:0000259" key="2">
    <source>
        <dbReference type="Pfam" id="PF19762"/>
    </source>
</evidence>
<keyword evidence="1" id="KW-1133">Transmembrane helix</keyword>
<name>A0ABT8L3H6_9BACT</name>
<dbReference type="RefSeq" id="WP_346757607.1">
    <property type="nucleotide sequence ID" value="NZ_JAUJEB010000001.1"/>
</dbReference>
<feature type="transmembrane region" description="Helical" evidence="1">
    <location>
        <begin position="67"/>
        <end position="86"/>
    </location>
</feature>
<feature type="transmembrane region" description="Helical" evidence="1">
    <location>
        <begin position="92"/>
        <end position="113"/>
    </location>
</feature>
<evidence type="ECO:0000256" key="1">
    <source>
        <dbReference type="SAM" id="Phobius"/>
    </source>
</evidence>
<keyword evidence="4" id="KW-1185">Reference proteome</keyword>
<feature type="transmembrane region" description="Helical" evidence="1">
    <location>
        <begin position="6"/>
        <end position="29"/>
    </location>
</feature>
<keyword evidence="1" id="KW-0812">Transmembrane</keyword>
<protein>
    <recommendedName>
        <fullName evidence="2">DUF6249 domain-containing protein</fullName>
    </recommendedName>
</protein>
<sequence>MSHHLTEALMAVGILTVIWSGIYFVIKVITDYTLKKKMIDKGYVDEESQALFKKEQSISNNYASLKWGLITFCAGLALILLEFIPYEADDSPLPFGLIAIFVATGFLIYYFLVKNKTEQ</sequence>
<organism evidence="3 4">
    <name type="scientific">Agaribacillus aureus</name>
    <dbReference type="NCBI Taxonomy" id="3051825"/>
    <lineage>
        <taxon>Bacteria</taxon>
        <taxon>Pseudomonadati</taxon>
        <taxon>Bacteroidota</taxon>
        <taxon>Cytophagia</taxon>
        <taxon>Cytophagales</taxon>
        <taxon>Splendidivirgaceae</taxon>
        <taxon>Agaribacillus</taxon>
    </lineage>
</organism>